<comment type="caution">
    <text evidence="3">The sequence shown here is derived from an EMBL/GenBank/DDBJ whole genome shotgun (WGS) entry which is preliminary data.</text>
</comment>
<dbReference type="PANTHER" id="PTHR34220:SF7">
    <property type="entry name" value="SENSOR HISTIDINE KINASE YPDA"/>
    <property type="match status" value="1"/>
</dbReference>
<dbReference type="InterPro" id="IPR036890">
    <property type="entry name" value="HATPase_C_sf"/>
</dbReference>
<dbReference type="AlphaFoldDB" id="A0A6N4QKU0"/>
<dbReference type="GO" id="GO:0000155">
    <property type="term" value="F:phosphorelay sensor kinase activity"/>
    <property type="evidence" value="ECO:0007669"/>
    <property type="project" value="InterPro"/>
</dbReference>
<feature type="transmembrane region" description="Helical" evidence="1">
    <location>
        <begin position="25"/>
        <end position="52"/>
    </location>
</feature>
<dbReference type="InterPro" id="IPR050640">
    <property type="entry name" value="Bact_2-comp_sensor_kinase"/>
</dbReference>
<gene>
    <name evidence="3" type="ORF">EHQ83_07695</name>
</gene>
<name>A0A6N4QKU0_9LEPT</name>
<dbReference type="InterPro" id="IPR010559">
    <property type="entry name" value="Sig_transdc_His_kin_internal"/>
</dbReference>
<dbReference type="PANTHER" id="PTHR34220">
    <property type="entry name" value="SENSOR HISTIDINE KINASE YPDA"/>
    <property type="match status" value="1"/>
</dbReference>
<feature type="transmembrane region" description="Helical" evidence="1">
    <location>
        <begin position="64"/>
        <end position="84"/>
    </location>
</feature>
<sequence length="317" mass="36528">MCAVFFDTRTLPSLKMVSMEKRGTLFFLFFDFKGILFSNVVLFSLGGSGIYFSVLRDQRTPADLYVSAILFLIPLHWALVGFLVRNSLKGKFNSLGGSGKGIETGTLPPDREFLGSRIYNLRMTPHFLFNSLMTLRIYMESERDDAVEYLDSLSNMLRYSFRFVDRDRVSLREELDFTLSYFDLVKNKTKHPFRILIKKEVGMEIGKVFVPPFLIQTLVENSVKHAVMKSKHSIVIEVEIGWELEDRIRITVQDNGPGARIARDDLEEGTFFYLRRRLKEICTEADLRIQSEIGNGFKTEISLYDASLLEARSKIYS</sequence>
<keyword evidence="1" id="KW-0472">Membrane</keyword>
<evidence type="ECO:0000256" key="1">
    <source>
        <dbReference type="SAM" id="Phobius"/>
    </source>
</evidence>
<keyword evidence="1" id="KW-0812">Transmembrane</keyword>
<evidence type="ECO:0000313" key="4">
    <source>
        <dbReference type="Proteomes" id="UP000297613"/>
    </source>
</evidence>
<dbReference type="Proteomes" id="UP000297613">
    <property type="component" value="Unassembled WGS sequence"/>
</dbReference>
<protein>
    <recommendedName>
        <fullName evidence="2">Signal transduction histidine kinase internal region domain-containing protein</fullName>
    </recommendedName>
</protein>
<proteinExistence type="predicted"/>
<dbReference type="EMBL" id="RQGM01000028">
    <property type="protein sequence ID" value="TGL85718.1"/>
    <property type="molecule type" value="Genomic_DNA"/>
</dbReference>
<evidence type="ECO:0000313" key="3">
    <source>
        <dbReference type="EMBL" id="TGL85718.1"/>
    </source>
</evidence>
<dbReference type="Pfam" id="PF06580">
    <property type="entry name" value="His_kinase"/>
    <property type="match status" value="1"/>
</dbReference>
<reference evidence="3 4" key="1">
    <citation type="journal article" date="2019" name="PLoS Negl. Trop. Dis.">
        <title>Revisiting the worldwide diversity of Leptospira species in the environment.</title>
        <authorList>
            <person name="Vincent A.T."/>
            <person name="Schiettekatte O."/>
            <person name="Bourhy P."/>
            <person name="Veyrier F.J."/>
            <person name="Picardeau M."/>
        </authorList>
    </citation>
    <scope>NUCLEOTIDE SEQUENCE [LARGE SCALE GENOMIC DNA]</scope>
    <source>
        <strain evidence="3 4">201702445</strain>
    </source>
</reference>
<evidence type="ECO:0000259" key="2">
    <source>
        <dbReference type="Pfam" id="PF06580"/>
    </source>
</evidence>
<dbReference type="GO" id="GO:0016020">
    <property type="term" value="C:membrane"/>
    <property type="evidence" value="ECO:0007669"/>
    <property type="project" value="InterPro"/>
</dbReference>
<dbReference type="SUPFAM" id="SSF55874">
    <property type="entry name" value="ATPase domain of HSP90 chaperone/DNA topoisomerase II/histidine kinase"/>
    <property type="match status" value="1"/>
</dbReference>
<keyword evidence="1" id="KW-1133">Transmembrane helix</keyword>
<accession>A0A6N4QKU0</accession>
<organism evidence="3 4">
    <name type="scientific">Leptospira yasudae</name>
    <dbReference type="NCBI Taxonomy" id="2202201"/>
    <lineage>
        <taxon>Bacteria</taxon>
        <taxon>Pseudomonadati</taxon>
        <taxon>Spirochaetota</taxon>
        <taxon>Spirochaetia</taxon>
        <taxon>Leptospirales</taxon>
        <taxon>Leptospiraceae</taxon>
        <taxon>Leptospira</taxon>
    </lineage>
</organism>
<dbReference type="Gene3D" id="3.30.565.10">
    <property type="entry name" value="Histidine kinase-like ATPase, C-terminal domain"/>
    <property type="match status" value="1"/>
</dbReference>
<feature type="domain" description="Signal transduction histidine kinase internal region" evidence="2">
    <location>
        <begin position="121"/>
        <end position="189"/>
    </location>
</feature>